<dbReference type="EMBL" id="JAGTJS010000029">
    <property type="protein sequence ID" value="KAH7232547.1"/>
    <property type="molecule type" value="Genomic_DNA"/>
</dbReference>
<sequence length="68" mass="7773">PFVKSDGCNRMKCPLKSCGNMQCYVCSTTCDYNHFGITGKCPLFDNTEERHQMEVESAEQNMKREIMG</sequence>
<accession>A0A9P9G5U5</accession>
<dbReference type="AlphaFoldDB" id="A0A9P9G5U5"/>
<proteinExistence type="predicted"/>
<dbReference type="OrthoDB" id="10009520at2759"/>
<feature type="non-terminal residue" evidence="1">
    <location>
        <position position="1"/>
    </location>
</feature>
<comment type="caution">
    <text evidence="1">The sequence shown here is derived from an EMBL/GenBank/DDBJ whole genome shotgun (WGS) entry which is preliminary data.</text>
</comment>
<protein>
    <submittedName>
        <fullName evidence="1">Uncharacterized protein</fullName>
    </submittedName>
</protein>
<evidence type="ECO:0000313" key="2">
    <source>
        <dbReference type="Proteomes" id="UP000736672"/>
    </source>
</evidence>
<evidence type="ECO:0000313" key="1">
    <source>
        <dbReference type="EMBL" id="KAH7232547.1"/>
    </source>
</evidence>
<gene>
    <name evidence="1" type="ORF">B0J15DRAFT_376050</name>
</gene>
<feature type="non-terminal residue" evidence="1">
    <location>
        <position position="68"/>
    </location>
</feature>
<dbReference type="Proteomes" id="UP000736672">
    <property type="component" value="Unassembled WGS sequence"/>
</dbReference>
<name>A0A9P9G5U5_FUSSL</name>
<keyword evidence="2" id="KW-1185">Reference proteome</keyword>
<dbReference type="Gene3D" id="1.20.120.1750">
    <property type="match status" value="1"/>
</dbReference>
<reference evidence="1" key="1">
    <citation type="journal article" date="2021" name="Nat. Commun.">
        <title>Genetic determinants of endophytism in the Arabidopsis root mycobiome.</title>
        <authorList>
            <person name="Mesny F."/>
            <person name="Miyauchi S."/>
            <person name="Thiergart T."/>
            <person name="Pickel B."/>
            <person name="Atanasova L."/>
            <person name="Karlsson M."/>
            <person name="Huettel B."/>
            <person name="Barry K.W."/>
            <person name="Haridas S."/>
            <person name="Chen C."/>
            <person name="Bauer D."/>
            <person name="Andreopoulos W."/>
            <person name="Pangilinan J."/>
            <person name="LaButti K."/>
            <person name="Riley R."/>
            <person name="Lipzen A."/>
            <person name="Clum A."/>
            <person name="Drula E."/>
            <person name="Henrissat B."/>
            <person name="Kohler A."/>
            <person name="Grigoriev I.V."/>
            <person name="Martin F.M."/>
            <person name="Hacquard S."/>
        </authorList>
    </citation>
    <scope>NUCLEOTIDE SEQUENCE</scope>
    <source>
        <strain evidence="1">FSSC 5 MPI-SDFR-AT-0091</strain>
    </source>
</reference>
<organism evidence="1 2">
    <name type="scientific">Fusarium solani</name>
    <name type="common">Filamentous fungus</name>
    <dbReference type="NCBI Taxonomy" id="169388"/>
    <lineage>
        <taxon>Eukaryota</taxon>
        <taxon>Fungi</taxon>
        <taxon>Dikarya</taxon>
        <taxon>Ascomycota</taxon>
        <taxon>Pezizomycotina</taxon>
        <taxon>Sordariomycetes</taxon>
        <taxon>Hypocreomycetidae</taxon>
        <taxon>Hypocreales</taxon>
        <taxon>Nectriaceae</taxon>
        <taxon>Fusarium</taxon>
        <taxon>Fusarium solani species complex</taxon>
    </lineage>
</organism>